<dbReference type="AlphaFoldDB" id="A0A285U940"/>
<dbReference type="Proteomes" id="UP000219252">
    <property type="component" value="Unassembled WGS sequence"/>
</dbReference>
<sequence>MKLSSSKNTQVILLVLLVVALLFAVYYYLVLPKQSEVDSLNRSVSSLENEVSTLETSIKEKGTITANASENLFALGKKVPQSREIDKLLLNIEEIQYVTDSIVMSMNFSDYDSSAEDANIGIHIPNEDGETTTEDPNVSKETVNESPLASLGGTLPPELKLITFNLEVLSPDYNKLLQFIDELESLERIMHVDAISYSLPGEEAEFDEEALNNVTAMIQVTTFYYEGQK</sequence>
<dbReference type="OrthoDB" id="2718487at2"/>
<accession>A0A285U940</accession>
<evidence type="ECO:0000313" key="3">
    <source>
        <dbReference type="EMBL" id="SOC38253.1"/>
    </source>
</evidence>
<name>A0A285U940_9BACL</name>
<proteinExistence type="predicted"/>
<dbReference type="RefSeq" id="WP_097149074.1">
    <property type="nucleotide sequence ID" value="NZ_OBQC01000004.1"/>
</dbReference>
<dbReference type="InterPro" id="IPR014717">
    <property type="entry name" value="Transl_elong_EF1B/ribsomal_bS6"/>
</dbReference>
<evidence type="ECO:0000256" key="1">
    <source>
        <dbReference type="SAM" id="MobiDB-lite"/>
    </source>
</evidence>
<organism evidence="3 4">
    <name type="scientific">Ureibacillus acetophenoni</name>
    <dbReference type="NCBI Taxonomy" id="614649"/>
    <lineage>
        <taxon>Bacteria</taxon>
        <taxon>Bacillati</taxon>
        <taxon>Bacillota</taxon>
        <taxon>Bacilli</taxon>
        <taxon>Bacillales</taxon>
        <taxon>Caryophanaceae</taxon>
        <taxon>Ureibacillus</taxon>
    </lineage>
</organism>
<evidence type="ECO:0000313" key="4">
    <source>
        <dbReference type="Proteomes" id="UP000219252"/>
    </source>
</evidence>
<keyword evidence="4" id="KW-1185">Reference proteome</keyword>
<gene>
    <name evidence="3" type="ORF">SAMN05877842_10471</name>
</gene>
<feature type="compositionally biased region" description="Polar residues" evidence="1">
    <location>
        <begin position="134"/>
        <end position="147"/>
    </location>
</feature>
<dbReference type="EMBL" id="OBQC01000004">
    <property type="protein sequence ID" value="SOC38253.1"/>
    <property type="molecule type" value="Genomic_DNA"/>
</dbReference>
<feature type="transmembrane region" description="Helical" evidence="2">
    <location>
        <begin position="12"/>
        <end position="29"/>
    </location>
</feature>
<reference evidence="4" key="1">
    <citation type="submission" date="2017-08" db="EMBL/GenBank/DDBJ databases">
        <authorList>
            <person name="Varghese N."/>
            <person name="Submissions S."/>
        </authorList>
    </citation>
    <scope>NUCLEOTIDE SEQUENCE [LARGE SCALE GENOMIC DNA]</scope>
    <source>
        <strain evidence="4">JC23</strain>
    </source>
</reference>
<dbReference type="Gene3D" id="3.30.70.60">
    <property type="match status" value="1"/>
</dbReference>
<keyword evidence="2" id="KW-1133">Transmembrane helix</keyword>
<protein>
    <recommendedName>
        <fullName evidence="5">Type IV pilus assembly protein PilO</fullName>
    </recommendedName>
</protein>
<keyword evidence="2" id="KW-0812">Transmembrane</keyword>
<feature type="region of interest" description="Disordered" evidence="1">
    <location>
        <begin position="124"/>
        <end position="151"/>
    </location>
</feature>
<evidence type="ECO:0000256" key="2">
    <source>
        <dbReference type="SAM" id="Phobius"/>
    </source>
</evidence>
<evidence type="ECO:0008006" key="5">
    <source>
        <dbReference type="Google" id="ProtNLM"/>
    </source>
</evidence>
<keyword evidence="2" id="KW-0472">Membrane</keyword>